<organism evidence="2 3">
    <name type="scientific">Knoellia remsis</name>
    <dbReference type="NCBI Taxonomy" id="407159"/>
    <lineage>
        <taxon>Bacteria</taxon>
        <taxon>Bacillati</taxon>
        <taxon>Actinomycetota</taxon>
        <taxon>Actinomycetes</taxon>
        <taxon>Micrococcales</taxon>
        <taxon>Intrasporangiaceae</taxon>
        <taxon>Knoellia</taxon>
    </lineage>
</organism>
<keyword evidence="3" id="KW-1185">Reference proteome</keyword>
<dbReference type="AlphaFoldDB" id="A0A2T0U4L4"/>
<proteinExistence type="predicted"/>
<dbReference type="EMBL" id="PVTI01000031">
    <property type="protein sequence ID" value="PRY52861.1"/>
    <property type="molecule type" value="Genomic_DNA"/>
</dbReference>
<accession>A0A2T0U4L4</accession>
<feature type="non-terminal residue" evidence="2">
    <location>
        <position position="1"/>
    </location>
</feature>
<comment type="caution">
    <text evidence="2">The sequence shown here is derived from an EMBL/GenBank/DDBJ whole genome shotgun (WGS) entry which is preliminary data.</text>
</comment>
<sequence>GQAVNGLRRGNSFLAHRYRRLARRIGKLRAIVAVSRSLLTIIWHLLTDPTQSYTDLGADYYDRHIDTTRRTQRHVRDLQALGYRVTLEPVA</sequence>
<gene>
    <name evidence="2" type="ORF">BCF74_1311</name>
</gene>
<evidence type="ECO:0000256" key="1">
    <source>
        <dbReference type="SAM" id="Phobius"/>
    </source>
</evidence>
<dbReference type="Proteomes" id="UP000237822">
    <property type="component" value="Unassembled WGS sequence"/>
</dbReference>
<keyword evidence="1" id="KW-0812">Transmembrane</keyword>
<keyword evidence="1" id="KW-1133">Transmembrane helix</keyword>
<keyword evidence="1" id="KW-0472">Membrane</keyword>
<evidence type="ECO:0000313" key="3">
    <source>
        <dbReference type="Proteomes" id="UP000237822"/>
    </source>
</evidence>
<feature type="transmembrane region" description="Helical" evidence="1">
    <location>
        <begin position="28"/>
        <end position="46"/>
    </location>
</feature>
<reference evidence="2 3" key="1">
    <citation type="submission" date="2018-03" db="EMBL/GenBank/DDBJ databases">
        <title>Genomic Encyclopedia of Archaeal and Bacterial Type Strains, Phase II (KMG-II): from individual species to whole genera.</title>
        <authorList>
            <person name="Goeker M."/>
        </authorList>
    </citation>
    <scope>NUCLEOTIDE SEQUENCE [LARGE SCALE GENOMIC DNA]</scope>
    <source>
        <strain evidence="2 3">ATCC BAA-1496</strain>
    </source>
</reference>
<name>A0A2T0U4L4_9MICO</name>
<evidence type="ECO:0008006" key="4">
    <source>
        <dbReference type="Google" id="ProtNLM"/>
    </source>
</evidence>
<protein>
    <recommendedName>
        <fullName evidence="4">Transposase IS116/IS110/IS902 family protein</fullName>
    </recommendedName>
</protein>
<evidence type="ECO:0000313" key="2">
    <source>
        <dbReference type="EMBL" id="PRY52861.1"/>
    </source>
</evidence>